<protein>
    <recommendedName>
        <fullName evidence="8">Glycogen synthase</fullName>
        <ecNumber evidence="8">2.4.1.21</ecNumber>
    </recommendedName>
    <alternativeName>
        <fullName evidence="8">Starch [bacterial glycogen] synthase</fullName>
    </alternativeName>
</protein>
<evidence type="ECO:0000256" key="3">
    <source>
        <dbReference type="ARBA" id="ARBA00004964"/>
    </source>
</evidence>
<dbReference type="EMBL" id="DTHV01000022">
    <property type="protein sequence ID" value="HGW59959.1"/>
    <property type="molecule type" value="Genomic_DNA"/>
</dbReference>
<comment type="similarity">
    <text evidence="4 8">Belongs to the glycosyltransferase 1 family. Bacterial/plant glycogen synthase subfamily.</text>
</comment>
<evidence type="ECO:0000313" key="11">
    <source>
        <dbReference type="EMBL" id="HGW59959.1"/>
    </source>
</evidence>
<evidence type="ECO:0000256" key="4">
    <source>
        <dbReference type="ARBA" id="ARBA00010281"/>
    </source>
</evidence>
<name>A0A7C4XYA4_9BACT</name>
<comment type="function">
    <text evidence="2 8">Synthesizes alpha-1,4-glucan chains using ADP-glucose.</text>
</comment>
<dbReference type="InterPro" id="IPR001296">
    <property type="entry name" value="Glyco_trans_1"/>
</dbReference>
<dbReference type="PANTHER" id="PTHR45825:SF11">
    <property type="entry name" value="ALPHA AMYLASE DOMAIN-CONTAINING PROTEIN"/>
    <property type="match status" value="1"/>
</dbReference>
<dbReference type="EC" id="2.4.1.21" evidence="8"/>
<dbReference type="InterPro" id="IPR011835">
    <property type="entry name" value="GS/SS"/>
</dbReference>
<sequence>MNIGLVSSEAVPFSKTGGLADVVGSLFKVLPHLGAKVYLFTPYYKRTKAQFKDFEEKRDLAITLNHKLYKGYAYLKEFYKDAYAILIEQNDFFDRDDLYGEKGVDYPDNAIRFGFFDKAVLEATREFDLHIDVFHLNDWQSALIALFIKDDNLPFKTLYTIHNLGYQGNFDREFLRILDIDEKYFSIDGIEFYGKMSFMKAGIVFADKISTVSPTYAKEILTKEYGEGMDGILLTRKKDIVGILNGIDYEIWNPQTDPLIYKNYSINTIEDKEENKRKFLEEIGLENYKFPLFGMVSRIAAQKGMDILLKSLEEILKLNVNVVILGTGEKPLEEKLKKLSVLYPEKFKIILAFDEVLAHKIYASSDFFLMPSRYEPCGLSQMIALRYGTLPIVHETGGLKDTVFNYSEIINCGNGFSFDEYSSDALTDTILYACSVFENKALLIKLIKIGMSCNFSLEKMGEKYLKVFEELVKKDKLK</sequence>
<dbReference type="SUPFAM" id="SSF53756">
    <property type="entry name" value="UDP-Glycosyltransferase/glycogen phosphorylase"/>
    <property type="match status" value="1"/>
</dbReference>
<dbReference type="Gene3D" id="3.40.50.2000">
    <property type="entry name" value="Glycogen Phosphorylase B"/>
    <property type="match status" value="2"/>
</dbReference>
<organism evidence="11">
    <name type="scientific">Caldisericum exile</name>
    <dbReference type="NCBI Taxonomy" id="693075"/>
    <lineage>
        <taxon>Bacteria</taxon>
        <taxon>Pseudomonadati</taxon>
        <taxon>Caldisericota/Cryosericota group</taxon>
        <taxon>Caldisericota</taxon>
        <taxon>Caldisericia</taxon>
        <taxon>Caldisericales</taxon>
        <taxon>Caldisericaceae</taxon>
        <taxon>Caldisericum</taxon>
    </lineage>
</organism>
<evidence type="ECO:0000259" key="10">
    <source>
        <dbReference type="Pfam" id="PF08323"/>
    </source>
</evidence>
<feature type="domain" description="Glycosyl transferase family 1" evidence="9">
    <location>
        <begin position="282"/>
        <end position="433"/>
    </location>
</feature>
<dbReference type="HAMAP" id="MF_00484">
    <property type="entry name" value="Glycogen_synth"/>
    <property type="match status" value="1"/>
</dbReference>
<proteinExistence type="inferred from homology"/>
<evidence type="ECO:0000256" key="6">
    <source>
        <dbReference type="ARBA" id="ARBA00022679"/>
    </source>
</evidence>
<comment type="pathway">
    <text evidence="3 8">Glycan biosynthesis; glycogen biosynthesis.</text>
</comment>
<dbReference type="CDD" id="cd03791">
    <property type="entry name" value="GT5_Glycogen_synthase_DULL1-like"/>
    <property type="match status" value="1"/>
</dbReference>
<dbReference type="GO" id="GO:0004373">
    <property type="term" value="F:alpha-1,4-glucan glucosyltransferase (UDP-glucose donor) activity"/>
    <property type="evidence" value="ECO:0007669"/>
    <property type="project" value="InterPro"/>
</dbReference>
<dbReference type="InterPro" id="IPR013534">
    <property type="entry name" value="Starch_synth_cat_dom"/>
</dbReference>
<dbReference type="GO" id="GO:0009011">
    <property type="term" value="F:alpha-1,4-glucan glucosyltransferase (ADP-glucose donor) activity"/>
    <property type="evidence" value="ECO:0007669"/>
    <property type="project" value="UniProtKB-UniRule"/>
</dbReference>
<evidence type="ECO:0000256" key="8">
    <source>
        <dbReference type="HAMAP-Rule" id="MF_00484"/>
    </source>
</evidence>
<feature type="binding site" evidence="8">
    <location>
        <position position="15"/>
    </location>
    <ligand>
        <name>ADP-alpha-D-glucose</name>
        <dbReference type="ChEBI" id="CHEBI:57498"/>
    </ligand>
</feature>
<keyword evidence="6 8" id="KW-0808">Transferase</keyword>
<evidence type="ECO:0000256" key="5">
    <source>
        <dbReference type="ARBA" id="ARBA00022676"/>
    </source>
</evidence>
<accession>A0A7C4XYA4</accession>
<dbReference type="AlphaFoldDB" id="A0A7C4XYA4"/>
<dbReference type="PANTHER" id="PTHR45825">
    <property type="entry name" value="GRANULE-BOUND STARCH SYNTHASE 1, CHLOROPLASTIC/AMYLOPLASTIC"/>
    <property type="match status" value="1"/>
</dbReference>
<feature type="domain" description="Starch synthase catalytic" evidence="10">
    <location>
        <begin position="3"/>
        <end position="233"/>
    </location>
</feature>
<evidence type="ECO:0000256" key="7">
    <source>
        <dbReference type="ARBA" id="ARBA00023056"/>
    </source>
</evidence>
<dbReference type="Pfam" id="PF00534">
    <property type="entry name" value="Glycos_transf_1"/>
    <property type="match status" value="1"/>
</dbReference>
<dbReference type="Pfam" id="PF08323">
    <property type="entry name" value="Glyco_transf_5"/>
    <property type="match status" value="1"/>
</dbReference>
<reference evidence="11" key="1">
    <citation type="journal article" date="2020" name="mSystems">
        <title>Genome- and Community-Level Interaction Insights into Carbon Utilization and Element Cycling Functions of Hydrothermarchaeota in Hydrothermal Sediment.</title>
        <authorList>
            <person name="Zhou Z."/>
            <person name="Liu Y."/>
            <person name="Xu W."/>
            <person name="Pan J."/>
            <person name="Luo Z.H."/>
            <person name="Li M."/>
        </authorList>
    </citation>
    <scope>NUCLEOTIDE SEQUENCE [LARGE SCALE GENOMIC DNA]</scope>
    <source>
        <strain evidence="11">SpSt-794</strain>
    </source>
</reference>
<comment type="caution">
    <text evidence="11">The sequence shown here is derived from an EMBL/GenBank/DDBJ whole genome shotgun (WGS) entry which is preliminary data.</text>
</comment>
<dbReference type="GO" id="GO:0005978">
    <property type="term" value="P:glycogen biosynthetic process"/>
    <property type="evidence" value="ECO:0007669"/>
    <property type="project" value="UniProtKB-UniRule"/>
</dbReference>
<dbReference type="NCBIfam" id="TIGR02095">
    <property type="entry name" value="glgA"/>
    <property type="match status" value="1"/>
</dbReference>
<evidence type="ECO:0000259" key="9">
    <source>
        <dbReference type="Pfam" id="PF00534"/>
    </source>
</evidence>
<dbReference type="UniPathway" id="UPA00164"/>
<comment type="catalytic activity">
    <reaction evidence="1 8">
        <text>[(1-&gt;4)-alpha-D-glucosyl](n) + ADP-alpha-D-glucose = [(1-&gt;4)-alpha-D-glucosyl](n+1) + ADP + H(+)</text>
        <dbReference type="Rhea" id="RHEA:18189"/>
        <dbReference type="Rhea" id="RHEA-COMP:9584"/>
        <dbReference type="Rhea" id="RHEA-COMP:9587"/>
        <dbReference type="ChEBI" id="CHEBI:15378"/>
        <dbReference type="ChEBI" id="CHEBI:15444"/>
        <dbReference type="ChEBI" id="CHEBI:57498"/>
        <dbReference type="ChEBI" id="CHEBI:456216"/>
        <dbReference type="EC" id="2.4.1.21"/>
    </reaction>
</comment>
<gene>
    <name evidence="8" type="primary">glgA</name>
    <name evidence="11" type="ORF">ENV82_00730</name>
</gene>
<keyword evidence="5 8" id="KW-0328">Glycosyltransferase</keyword>
<evidence type="ECO:0000256" key="1">
    <source>
        <dbReference type="ARBA" id="ARBA00001478"/>
    </source>
</evidence>
<keyword evidence="7 8" id="KW-0320">Glycogen biosynthesis</keyword>
<evidence type="ECO:0000256" key="2">
    <source>
        <dbReference type="ARBA" id="ARBA00002764"/>
    </source>
</evidence>